<accession>A0AA49JUZ7</accession>
<gene>
    <name evidence="3" type="ORF">Strain138_001782</name>
    <name evidence="4" type="ORF">Strain318_001781</name>
</gene>
<evidence type="ECO:0000313" key="3">
    <source>
        <dbReference type="EMBL" id="WKW12489.1"/>
    </source>
</evidence>
<comment type="similarity">
    <text evidence="1 2">Belongs to the UPF0102 family.</text>
</comment>
<dbReference type="HAMAP" id="MF_00048">
    <property type="entry name" value="UPF0102"/>
    <property type="match status" value="1"/>
</dbReference>
<evidence type="ECO:0000313" key="4">
    <source>
        <dbReference type="EMBL" id="WKW15396.1"/>
    </source>
</evidence>
<reference evidence="3" key="1">
    <citation type="submission" date="2023-07" db="EMBL/GenBank/DDBJ databases">
        <authorList>
            <person name="Haufschild T."/>
            <person name="Kallscheuer N."/>
            <person name="Hammer J."/>
            <person name="Kohn T."/>
            <person name="Kabuu M."/>
            <person name="Jogler M."/>
            <person name="Wohfarth N."/>
            <person name="Heuer A."/>
            <person name="Rohde M."/>
            <person name="van Teeseling M.C.F."/>
            <person name="Jogler C."/>
        </authorList>
    </citation>
    <scope>NUCLEOTIDE SEQUENCE</scope>
    <source>
        <strain evidence="3">Strain 138</strain>
        <strain evidence="4">Strain 318</strain>
    </source>
</reference>
<dbReference type="Pfam" id="PF02021">
    <property type="entry name" value="UPF0102"/>
    <property type="match status" value="1"/>
</dbReference>
<dbReference type="GO" id="GO:0003676">
    <property type="term" value="F:nucleic acid binding"/>
    <property type="evidence" value="ECO:0007669"/>
    <property type="project" value="InterPro"/>
</dbReference>
<dbReference type="Proteomes" id="UP001229955">
    <property type="component" value="Chromosome"/>
</dbReference>
<dbReference type="EMBL" id="CP130612">
    <property type="protein sequence ID" value="WKW12489.1"/>
    <property type="molecule type" value="Genomic_DNA"/>
</dbReference>
<dbReference type="InterPro" id="IPR003509">
    <property type="entry name" value="UPF0102_YraN-like"/>
</dbReference>
<proteinExistence type="inferred from homology"/>
<protein>
    <recommendedName>
        <fullName evidence="2">UPF0102 protein Strain138_001782</fullName>
    </recommendedName>
</protein>
<dbReference type="KEGG" id="pspc:Strain318_001781"/>
<dbReference type="SUPFAM" id="SSF52980">
    <property type="entry name" value="Restriction endonuclease-like"/>
    <property type="match status" value="1"/>
</dbReference>
<dbReference type="NCBIfam" id="TIGR00252">
    <property type="entry name" value="YraN family protein"/>
    <property type="match status" value="1"/>
</dbReference>
<dbReference type="InterPro" id="IPR011856">
    <property type="entry name" value="tRNA_endonuc-like_dom_sf"/>
</dbReference>
<dbReference type="PANTHER" id="PTHR34039:SF1">
    <property type="entry name" value="UPF0102 PROTEIN YRAN"/>
    <property type="match status" value="1"/>
</dbReference>
<dbReference type="CDD" id="cd20736">
    <property type="entry name" value="PoNe_Nuclease"/>
    <property type="match status" value="1"/>
</dbReference>
<evidence type="ECO:0000256" key="1">
    <source>
        <dbReference type="ARBA" id="ARBA00006738"/>
    </source>
</evidence>
<sequence>MSHNQRLGQLGERIAERWLRKHGYTILARRFRFGRRDIDLVAQRDALVAFVEVKARKGEEFGDPVEAVHHRKQRELSKSARVWIDRHGRSGEQYQFDVVGILVAADRVQVKHVTNAFSVGNG</sequence>
<dbReference type="InterPro" id="IPR011335">
    <property type="entry name" value="Restrct_endonuc-II-like"/>
</dbReference>
<accession>A0AA49K0K8</accession>
<organism evidence="3">
    <name type="scientific">Pseudogemmatithrix spongiicola</name>
    <dbReference type="NCBI Taxonomy" id="3062599"/>
    <lineage>
        <taxon>Bacteria</taxon>
        <taxon>Pseudomonadati</taxon>
        <taxon>Gemmatimonadota</taxon>
        <taxon>Gemmatimonadia</taxon>
        <taxon>Gemmatimonadales</taxon>
        <taxon>Gemmatimonadaceae</taxon>
        <taxon>Pseudogemmatithrix</taxon>
    </lineage>
</organism>
<dbReference type="EMBL" id="CP130613">
    <property type="protein sequence ID" value="WKW15396.1"/>
    <property type="molecule type" value="Genomic_DNA"/>
</dbReference>
<dbReference type="AlphaFoldDB" id="A0AA49JUZ7"/>
<dbReference type="Gene3D" id="3.40.1350.10">
    <property type="match status" value="1"/>
</dbReference>
<evidence type="ECO:0000313" key="5">
    <source>
        <dbReference type="Proteomes" id="UP001229955"/>
    </source>
</evidence>
<name>A0AA49JUZ7_9BACT</name>
<dbReference type="PANTHER" id="PTHR34039">
    <property type="entry name" value="UPF0102 PROTEIN YRAN"/>
    <property type="match status" value="1"/>
</dbReference>
<keyword evidence="5" id="KW-1185">Reference proteome</keyword>
<evidence type="ECO:0000256" key="2">
    <source>
        <dbReference type="HAMAP-Rule" id="MF_00048"/>
    </source>
</evidence>
<dbReference type="RefSeq" id="WP_367885367.1">
    <property type="nucleotide sequence ID" value="NZ_CP130612.1"/>
</dbReference>